<evidence type="ECO:0000259" key="1">
    <source>
        <dbReference type="PROSITE" id="PS50995"/>
    </source>
</evidence>
<dbReference type="Gene3D" id="1.10.10.10">
    <property type="entry name" value="Winged helix-like DNA-binding domain superfamily/Winged helix DNA-binding domain"/>
    <property type="match status" value="1"/>
</dbReference>
<dbReference type="SMART" id="SM00347">
    <property type="entry name" value="HTH_MARR"/>
    <property type="match status" value="1"/>
</dbReference>
<proteinExistence type="predicted"/>
<keyword evidence="2" id="KW-0238">DNA-binding</keyword>
<comment type="caution">
    <text evidence="2">The sequence shown here is derived from an EMBL/GenBank/DDBJ whole genome shotgun (WGS) entry which is preliminary data.</text>
</comment>
<protein>
    <submittedName>
        <fullName evidence="2">DNA-binding MarR family transcriptional regulator</fullName>
    </submittedName>
</protein>
<dbReference type="RefSeq" id="WP_343914964.1">
    <property type="nucleotide sequence ID" value="NZ_BAAAJY010000006.1"/>
</dbReference>
<dbReference type="Proteomes" id="UP001296993">
    <property type="component" value="Unassembled WGS sequence"/>
</dbReference>
<dbReference type="InterPro" id="IPR052526">
    <property type="entry name" value="HTH-type_Bedaq_tolerance"/>
</dbReference>
<feature type="domain" description="HTH marR-type" evidence="1">
    <location>
        <begin position="7"/>
        <end position="153"/>
    </location>
</feature>
<dbReference type="InterPro" id="IPR036388">
    <property type="entry name" value="WH-like_DNA-bd_sf"/>
</dbReference>
<gene>
    <name evidence="2" type="ORF">JOF47_000241</name>
</gene>
<dbReference type="Pfam" id="PF12802">
    <property type="entry name" value="MarR_2"/>
    <property type="match status" value="1"/>
</dbReference>
<dbReference type="InterPro" id="IPR000835">
    <property type="entry name" value="HTH_MarR-typ"/>
</dbReference>
<evidence type="ECO:0000313" key="2">
    <source>
        <dbReference type="EMBL" id="MBP2384730.1"/>
    </source>
</evidence>
<dbReference type="PANTHER" id="PTHR39515">
    <property type="entry name" value="CONSERVED PROTEIN"/>
    <property type="match status" value="1"/>
</dbReference>
<organism evidence="2 3">
    <name type="scientific">Paeniglutamicibacter kerguelensis</name>
    <dbReference type="NCBI Taxonomy" id="254788"/>
    <lineage>
        <taxon>Bacteria</taxon>
        <taxon>Bacillati</taxon>
        <taxon>Actinomycetota</taxon>
        <taxon>Actinomycetes</taxon>
        <taxon>Micrococcales</taxon>
        <taxon>Micrococcaceae</taxon>
        <taxon>Paeniglutamicibacter</taxon>
    </lineage>
</organism>
<dbReference type="SUPFAM" id="SSF46785">
    <property type="entry name" value="Winged helix' DNA-binding domain"/>
    <property type="match status" value="1"/>
</dbReference>
<dbReference type="PANTHER" id="PTHR39515:SF2">
    <property type="entry name" value="HTH-TYPE TRANSCRIPTIONAL REGULATOR RV0880"/>
    <property type="match status" value="1"/>
</dbReference>
<evidence type="ECO:0000313" key="3">
    <source>
        <dbReference type="Proteomes" id="UP001296993"/>
    </source>
</evidence>
<dbReference type="EMBL" id="JAGIOF010000001">
    <property type="protein sequence ID" value="MBP2384730.1"/>
    <property type="molecule type" value="Genomic_DNA"/>
</dbReference>
<sequence length="155" mass="17057">MIMLASQNEGMEKVHEAAKALFQLTWWLQRKGPLRAGLEPLPATEVAILGYVEDHEGVGVTEVGIALNMKAPNVSAAVRALVERGLLEKVADQHDKRKALLFITELTRRNRKSIDRAVTGSLEEVLEGLSPEHRESLFASLAALSEVAERLRSHG</sequence>
<dbReference type="InterPro" id="IPR036390">
    <property type="entry name" value="WH_DNA-bd_sf"/>
</dbReference>
<keyword evidence="3" id="KW-1185">Reference proteome</keyword>
<name>A0ABS4X8D3_9MICC</name>
<dbReference type="PROSITE" id="PS50995">
    <property type="entry name" value="HTH_MARR_2"/>
    <property type="match status" value="1"/>
</dbReference>
<dbReference type="GO" id="GO:0003677">
    <property type="term" value="F:DNA binding"/>
    <property type="evidence" value="ECO:0007669"/>
    <property type="project" value="UniProtKB-KW"/>
</dbReference>
<reference evidence="2 3" key="1">
    <citation type="submission" date="2021-03" db="EMBL/GenBank/DDBJ databases">
        <title>Sequencing the genomes of 1000 actinobacteria strains.</title>
        <authorList>
            <person name="Klenk H.-P."/>
        </authorList>
    </citation>
    <scope>NUCLEOTIDE SEQUENCE [LARGE SCALE GENOMIC DNA]</scope>
    <source>
        <strain evidence="2 3">DSM 15797</strain>
    </source>
</reference>
<accession>A0ABS4X8D3</accession>